<evidence type="ECO:0000313" key="2">
    <source>
        <dbReference type="Proteomes" id="UP000215914"/>
    </source>
</evidence>
<dbReference type="EMBL" id="CM007900">
    <property type="protein sequence ID" value="OTG09401.1"/>
    <property type="molecule type" value="Genomic_DNA"/>
</dbReference>
<evidence type="ECO:0000313" key="1">
    <source>
        <dbReference type="EMBL" id="OTG09401.1"/>
    </source>
</evidence>
<name>A0A251THC1_HELAN</name>
<gene>
    <name evidence="1" type="ORF">HannXRQ_Chr11g0352501</name>
</gene>
<organism evidence="1 2">
    <name type="scientific">Helianthus annuus</name>
    <name type="common">Common sunflower</name>
    <dbReference type="NCBI Taxonomy" id="4232"/>
    <lineage>
        <taxon>Eukaryota</taxon>
        <taxon>Viridiplantae</taxon>
        <taxon>Streptophyta</taxon>
        <taxon>Embryophyta</taxon>
        <taxon>Tracheophyta</taxon>
        <taxon>Spermatophyta</taxon>
        <taxon>Magnoliopsida</taxon>
        <taxon>eudicotyledons</taxon>
        <taxon>Gunneridae</taxon>
        <taxon>Pentapetalae</taxon>
        <taxon>asterids</taxon>
        <taxon>campanulids</taxon>
        <taxon>Asterales</taxon>
        <taxon>Asteraceae</taxon>
        <taxon>Asteroideae</taxon>
        <taxon>Heliantheae alliance</taxon>
        <taxon>Heliantheae</taxon>
        <taxon>Helianthus</taxon>
    </lineage>
</organism>
<dbReference type="Proteomes" id="UP000215914">
    <property type="component" value="Chromosome 11"/>
</dbReference>
<accession>A0A251THC1</accession>
<proteinExistence type="predicted"/>
<protein>
    <submittedName>
        <fullName evidence="1">Uncharacterized protein</fullName>
    </submittedName>
</protein>
<dbReference type="AlphaFoldDB" id="A0A251THC1"/>
<dbReference type="InParanoid" id="A0A251THC1"/>
<keyword evidence="2" id="KW-1185">Reference proteome</keyword>
<reference evidence="2" key="1">
    <citation type="journal article" date="2017" name="Nature">
        <title>The sunflower genome provides insights into oil metabolism, flowering and Asterid evolution.</title>
        <authorList>
            <person name="Badouin H."/>
            <person name="Gouzy J."/>
            <person name="Grassa C.J."/>
            <person name="Murat F."/>
            <person name="Staton S.E."/>
            <person name="Cottret L."/>
            <person name="Lelandais-Briere C."/>
            <person name="Owens G.L."/>
            <person name="Carrere S."/>
            <person name="Mayjonade B."/>
            <person name="Legrand L."/>
            <person name="Gill N."/>
            <person name="Kane N.C."/>
            <person name="Bowers J.E."/>
            <person name="Hubner S."/>
            <person name="Bellec A."/>
            <person name="Berard A."/>
            <person name="Berges H."/>
            <person name="Blanchet N."/>
            <person name="Boniface M.C."/>
            <person name="Brunel D."/>
            <person name="Catrice O."/>
            <person name="Chaidir N."/>
            <person name="Claudel C."/>
            <person name="Donnadieu C."/>
            <person name="Faraut T."/>
            <person name="Fievet G."/>
            <person name="Helmstetter N."/>
            <person name="King M."/>
            <person name="Knapp S.J."/>
            <person name="Lai Z."/>
            <person name="Le Paslier M.C."/>
            <person name="Lippi Y."/>
            <person name="Lorenzon L."/>
            <person name="Mandel J.R."/>
            <person name="Marage G."/>
            <person name="Marchand G."/>
            <person name="Marquand E."/>
            <person name="Bret-Mestries E."/>
            <person name="Morien E."/>
            <person name="Nambeesan S."/>
            <person name="Nguyen T."/>
            <person name="Pegot-Espagnet P."/>
            <person name="Pouilly N."/>
            <person name="Raftis F."/>
            <person name="Sallet E."/>
            <person name="Schiex T."/>
            <person name="Thomas J."/>
            <person name="Vandecasteele C."/>
            <person name="Vares D."/>
            <person name="Vear F."/>
            <person name="Vautrin S."/>
            <person name="Crespi M."/>
            <person name="Mangin B."/>
            <person name="Burke J.M."/>
            <person name="Salse J."/>
            <person name="Munos S."/>
            <person name="Vincourt P."/>
            <person name="Rieseberg L.H."/>
            <person name="Langlade N.B."/>
        </authorList>
    </citation>
    <scope>NUCLEOTIDE SEQUENCE [LARGE SCALE GENOMIC DNA]</scope>
    <source>
        <strain evidence="2">cv. SF193</strain>
    </source>
</reference>
<sequence length="51" mass="6003">MLVGGYKDLDSSKRLNTLSFLVMKFLELSKIIIHTFKKLKSFILSYFYLVI</sequence>